<name>A0A1F5YPW4_9BACT</name>
<organism evidence="1 2">
    <name type="scientific">Candidatus Gottesmanbacteria bacterium RBG_16_37_8</name>
    <dbReference type="NCBI Taxonomy" id="1798371"/>
    <lineage>
        <taxon>Bacteria</taxon>
        <taxon>Candidatus Gottesmaniibacteriota</taxon>
    </lineage>
</organism>
<evidence type="ECO:0008006" key="3">
    <source>
        <dbReference type="Google" id="ProtNLM"/>
    </source>
</evidence>
<gene>
    <name evidence="1" type="ORF">A2W14_02550</name>
</gene>
<dbReference type="Proteomes" id="UP000176665">
    <property type="component" value="Unassembled WGS sequence"/>
</dbReference>
<sequence>MQTYLGNLWNPDTTNIEILEKLGNPITPLIKLSLTIDCQFSNILIHMLTKRTNILFEENVFRALSAMAAKKGTSIGDLVRLAITKVYFKENHAQRIAAYNKILTIRKTIRYISSSDIKDFIDYGRKN</sequence>
<dbReference type="EMBL" id="MFJA01000070">
    <property type="protein sequence ID" value="OGG02229.1"/>
    <property type="molecule type" value="Genomic_DNA"/>
</dbReference>
<reference evidence="1 2" key="1">
    <citation type="journal article" date="2016" name="Nat. Commun.">
        <title>Thousands of microbial genomes shed light on interconnected biogeochemical processes in an aquifer system.</title>
        <authorList>
            <person name="Anantharaman K."/>
            <person name="Brown C.T."/>
            <person name="Hug L.A."/>
            <person name="Sharon I."/>
            <person name="Castelle C.J."/>
            <person name="Probst A.J."/>
            <person name="Thomas B.C."/>
            <person name="Singh A."/>
            <person name="Wilkins M.J."/>
            <person name="Karaoz U."/>
            <person name="Brodie E.L."/>
            <person name="Williams K.H."/>
            <person name="Hubbard S.S."/>
            <person name="Banfield J.F."/>
        </authorList>
    </citation>
    <scope>NUCLEOTIDE SEQUENCE [LARGE SCALE GENOMIC DNA]</scope>
</reference>
<evidence type="ECO:0000313" key="1">
    <source>
        <dbReference type="EMBL" id="OGG02229.1"/>
    </source>
</evidence>
<proteinExistence type="predicted"/>
<dbReference type="AlphaFoldDB" id="A0A1F5YPW4"/>
<protein>
    <recommendedName>
        <fullName evidence="3">Ribbon-helix-helix protein CopG domain-containing protein</fullName>
    </recommendedName>
</protein>
<comment type="caution">
    <text evidence="1">The sequence shown here is derived from an EMBL/GenBank/DDBJ whole genome shotgun (WGS) entry which is preliminary data.</text>
</comment>
<evidence type="ECO:0000313" key="2">
    <source>
        <dbReference type="Proteomes" id="UP000176665"/>
    </source>
</evidence>
<accession>A0A1F5YPW4</accession>